<feature type="chain" id="PRO_5045276137" description="Low molecular weight antigen MTB12-like C-terminal domain-containing protein" evidence="3">
    <location>
        <begin position="20"/>
        <end position="166"/>
    </location>
</feature>
<dbReference type="RefSeq" id="WP_189034223.1">
    <property type="nucleotide sequence ID" value="NZ_BMNE01000011.1"/>
</dbReference>
<comment type="caution">
    <text evidence="5">The sequence shown here is derived from an EMBL/GenBank/DDBJ whole genome shotgun (WGS) entry which is preliminary data.</text>
</comment>
<gene>
    <name evidence="5" type="ORF">GCM10011610_63890</name>
</gene>
<evidence type="ECO:0000313" key="5">
    <source>
        <dbReference type="EMBL" id="GGN97640.1"/>
    </source>
</evidence>
<keyword evidence="1 3" id="KW-0732">Signal</keyword>
<accession>A0ABQ2KZM9</accession>
<name>A0ABQ2KZM9_9NOCA</name>
<sequence>MRTSLLRTTAACCSLAVVAVSVLVGCGSDDDQDAASTTTARATTSAASPRVDAAATQAITQAYTTFFDGSVPPDKRAALVESGDIFLPILQAQSQNPQSSGTTVTVAAVKSTGANSADVSYTLLMGGNPVLPDQTGQAVNQNGTWKVAAATFCALLAIQGGTSTAC</sequence>
<evidence type="ECO:0000259" key="4">
    <source>
        <dbReference type="Pfam" id="PF26580"/>
    </source>
</evidence>
<feature type="signal peptide" evidence="3">
    <location>
        <begin position="1"/>
        <end position="19"/>
    </location>
</feature>
<dbReference type="PROSITE" id="PS51257">
    <property type="entry name" value="PROKAR_LIPOPROTEIN"/>
    <property type="match status" value="1"/>
</dbReference>
<dbReference type="EMBL" id="BMNE01000011">
    <property type="protein sequence ID" value="GGN97640.1"/>
    <property type="molecule type" value="Genomic_DNA"/>
</dbReference>
<dbReference type="InterPro" id="IPR058644">
    <property type="entry name" value="Mtb12-like_C"/>
</dbReference>
<keyword evidence="6" id="KW-1185">Reference proteome</keyword>
<evidence type="ECO:0000313" key="6">
    <source>
        <dbReference type="Proteomes" id="UP000658127"/>
    </source>
</evidence>
<comment type="similarity">
    <text evidence="2">Belongs to the MTB12 family.</text>
</comment>
<evidence type="ECO:0000256" key="1">
    <source>
        <dbReference type="ARBA" id="ARBA00022729"/>
    </source>
</evidence>
<feature type="domain" description="Low molecular weight antigen MTB12-like C-terminal" evidence="4">
    <location>
        <begin position="53"/>
        <end position="162"/>
    </location>
</feature>
<evidence type="ECO:0000256" key="3">
    <source>
        <dbReference type="SAM" id="SignalP"/>
    </source>
</evidence>
<evidence type="ECO:0000256" key="2">
    <source>
        <dbReference type="ARBA" id="ARBA00093774"/>
    </source>
</evidence>
<proteinExistence type="inferred from homology"/>
<reference evidence="6" key="1">
    <citation type="journal article" date="2019" name="Int. J. Syst. Evol. Microbiol.">
        <title>The Global Catalogue of Microorganisms (GCM) 10K type strain sequencing project: providing services to taxonomists for standard genome sequencing and annotation.</title>
        <authorList>
            <consortium name="The Broad Institute Genomics Platform"/>
            <consortium name="The Broad Institute Genome Sequencing Center for Infectious Disease"/>
            <person name="Wu L."/>
            <person name="Ma J."/>
        </authorList>
    </citation>
    <scope>NUCLEOTIDE SEQUENCE [LARGE SCALE GENOMIC DNA]</scope>
    <source>
        <strain evidence="6">CGMCC 4.7329</strain>
    </source>
</reference>
<dbReference type="Proteomes" id="UP000658127">
    <property type="component" value="Unassembled WGS sequence"/>
</dbReference>
<dbReference type="Pfam" id="PF26580">
    <property type="entry name" value="Mtb12_C"/>
    <property type="match status" value="1"/>
</dbReference>
<protein>
    <recommendedName>
        <fullName evidence="4">Low molecular weight antigen MTB12-like C-terminal domain-containing protein</fullName>
    </recommendedName>
</protein>
<organism evidence="5 6">
    <name type="scientific">Nocardia rhizosphaerihabitans</name>
    <dbReference type="NCBI Taxonomy" id="1691570"/>
    <lineage>
        <taxon>Bacteria</taxon>
        <taxon>Bacillati</taxon>
        <taxon>Actinomycetota</taxon>
        <taxon>Actinomycetes</taxon>
        <taxon>Mycobacteriales</taxon>
        <taxon>Nocardiaceae</taxon>
        <taxon>Nocardia</taxon>
    </lineage>
</organism>